<organism evidence="11 12">
    <name type="scientific">Alteromonas aquimaris</name>
    <dbReference type="NCBI Taxonomy" id="2998417"/>
    <lineage>
        <taxon>Bacteria</taxon>
        <taxon>Pseudomonadati</taxon>
        <taxon>Pseudomonadota</taxon>
        <taxon>Gammaproteobacteria</taxon>
        <taxon>Alteromonadales</taxon>
        <taxon>Alteromonadaceae</taxon>
        <taxon>Alteromonas/Salinimonas group</taxon>
        <taxon>Alteromonas</taxon>
    </lineage>
</organism>
<comment type="miscellaneous">
    <text evidence="8">This enzyme catalyzes only one turnover and therefore is not strictly catalytic. According to one definition, an enzyme is a biocatalyst that acts repeatedly and over many reaction cycles.</text>
</comment>
<keyword evidence="4 8" id="KW-0808">Transferase</keyword>
<comment type="function">
    <text evidence="8">Involved in the cellular defense against the biological effects of O6-methylguanine (O6-MeG) and O4-methylthymine (O4-MeT) in DNA. Repairs the methylated nucleobase in DNA by stoichiometrically transferring the methyl group to a cysteine residue in the enzyme. This is a suicide reaction: the enzyme is irreversibly inactivated.</text>
</comment>
<dbReference type="InterPro" id="IPR036217">
    <property type="entry name" value="MethylDNA_cys_MeTrfase_DNAb"/>
</dbReference>
<dbReference type="SUPFAM" id="SSF53155">
    <property type="entry name" value="Methylated DNA-protein cysteine methyltransferase domain"/>
    <property type="match status" value="1"/>
</dbReference>
<dbReference type="GO" id="GO:0032259">
    <property type="term" value="P:methylation"/>
    <property type="evidence" value="ECO:0007669"/>
    <property type="project" value="UniProtKB-KW"/>
</dbReference>
<dbReference type="InterPro" id="IPR023546">
    <property type="entry name" value="MGMT"/>
</dbReference>
<evidence type="ECO:0000259" key="10">
    <source>
        <dbReference type="Pfam" id="PF02870"/>
    </source>
</evidence>
<sequence length="156" mass="17326">MLNQYNQFIESPLGLVEVTASAEGLTAVRFCEALQKCHPNHYTQQICEQLQAYFANQLTEFSVPLCPQGTPFQQQVWRALTTIQYGETASYGDIARYIKNEKAVRAVGMANGRNPIAIVIPCHRIIGSNGTLTGYAGGLTRKAYLLALEKQERECP</sequence>
<evidence type="ECO:0000256" key="1">
    <source>
        <dbReference type="ARBA" id="ARBA00001286"/>
    </source>
</evidence>
<comment type="similarity">
    <text evidence="8">Belongs to the MGMT family.</text>
</comment>
<dbReference type="RefSeq" id="WP_265617832.1">
    <property type="nucleotide sequence ID" value="NZ_JAPFRD010000011.1"/>
</dbReference>
<evidence type="ECO:0000313" key="11">
    <source>
        <dbReference type="EMBL" id="MCW8109088.1"/>
    </source>
</evidence>
<dbReference type="InterPro" id="IPR001497">
    <property type="entry name" value="MethylDNA_cys_MeTrfase_AS"/>
</dbReference>
<keyword evidence="3 8" id="KW-0489">Methyltransferase</keyword>
<keyword evidence="2 8" id="KW-0963">Cytoplasm</keyword>
<dbReference type="NCBIfam" id="TIGR00589">
    <property type="entry name" value="ogt"/>
    <property type="match status" value="1"/>
</dbReference>
<dbReference type="PROSITE" id="PS00374">
    <property type="entry name" value="MGMT"/>
    <property type="match status" value="1"/>
</dbReference>
<evidence type="ECO:0000256" key="8">
    <source>
        <dbReference type="HAMAP-Rule" id="MF_00772"/>
    </source>
</evidence>
<evidence type="ECO:0000256" key="2">
    <source>
        <dbReference type="ARBA" id="ARBA00022490"/>
    </source>
</evidence>
<feature type="domain" description="Methylguanine DNA methyltransferase ribonuclease-like" evidence="10">
    <location>
        <begin position="5"/>
        <end position="65"/>
    </location>
</feature>
<comment type="catalytic activity">
    <reaction evidence="7 8">
        <text>a 6-O-methyl-2'-deoxyguanosine in DNA + L-cysteinyl-[protein] = S-methyl-L-cysteinyl-[protein] + a 2'-deoxyguanosine in DNA</text>
        <dbReference type="Rhea" id="RHEA:24000"/>
        <dbReference type="Rhea" id="RHEA-COMP:10131"/>
        <dbReference type="Rhea" id="RHEA-COMP:10132"/>
        <dbReference type="Rhea" id="RHEA-COMP:11367"/>
        <dbReference type="Rhea" id="RHEA-COMP:11368"/>
        <dbReference type="ChEBI" id="CHEBI:29950"/>
        <dbReference type="ChEBI" id="CHEBI:82612"/>
        <dbReference type="ChEBI" id="CHEBI:85445"/>
        <dbReference type="ChEBI" id="CHEBI:85448"/>
        <dbReference type="EC" id="2.1.1.63"/>
    </reaction>
</comment>
<feature type="domain" description="Methylated-DNA-[protein]-cysteine S-methyltransferase DNA binding" evidence="9">
    <location>
        <begin position="71"/>
        <end position="150"/>
    </location>
</feature>
<dbReference type="Gene3D" id="1.10.10.10">
    <property type="entry name" value="Winged helix-like DNA-binding domain superfamily/Winged helix DNA-binding domain"/>
    <property type="match status" value="1"/>
</dbReference>
<dbReference type="InterPro" id="IPR036631">
    <property type="entry name" value="MGMT_N_sf"/>
</dbReference>
<keyword evidence="6 8" id="KW-0234">DNA repair</keyword>
<dbReference type="Proteomes" id="UP001142810">
    <property type="component" value="Unassembled WGS sequence"/>
</dbReference>
<keyword evidence="12" id="KW-1185">Reference proteome</keyword>
<evidence type="ECO:0000256" key="3">
    <source>
        <dbReference type="ARBA" id="ARBA00022603"/>
    </source>
</evidence>
<dbReference type="PANTHER" id="PTHR10815">
    <property type="entry name" value="METHYLATED-DNA--PROTEIN-CYSTEINE METHYLTRANSFERASE"/>
    <property type="match status" value="1"/>
</dbReference>
<dbReference type="InterPro" id="IPR008332">
    <property type="entry name" value="MethylG_MeTrfase_N"/>
</dbReference>
<dbReference type="SUPFAM" id="SSF46767">
    <property type="entry name" value="Methylated DNA-protein cysteine methyltransferase, C-terminal domain"/>
    <property type="match status" value="1"/>
</dbReference>
<keyword evidence="5 8" id="KW-0227">DNA damage</keyword>
<dbReference type="HAMAP" id="MF_00772">
    <property type="entry name" value="OGT"/>
    <property type="match status" value="1"/>
</dbReference>
<dbReference type="EC" id="2.1.1.63" evidence="8"/>
<dbReference type="GO" id="GO:0003908">
    <property type="term" value="F:methylated-DNA-[protein]-cysteine S-methyltransferase activity"/>
    <property type="evidence" value="ECO:0007669"/>
    <property type="project" value="UniProtKB-EC"/>
</dbReference>
<proteinExistence type="inferred from homology"/>
<feature type="active site" description="Nucleophile; methyl group acceptor" evidence="8">
    <location>
        <position position="122"/>
    </location>
</feature>
<comment type="catalytic activity">
    <reaction evidence="1 8">
        <text>a 4-O-methyl-thymidine in DNA + L-cysteinyl-[protein] = a thymidine in DNA + S-methyl-L-cysteinyl-[protein]</text>
        <dbReference type="Rhea" id="RHEA:53428"/>
        <dbReference type="Rhea" id="RHEA-COMP:10131"/>
        <dbReference type="Rhea" id="RHEA-COMP:10132"/>
        <dbReference type="Rhea" id="RHEA-COMP:13555"/>
        <dbReference type="Rhea" id="RHEA-COMP:13556"/>
        <dbReference type="ChEBI" id="CHEBI:29950"/>
        <dbReference type="ChEBI" id="CHEBI:82612"/>
        <dbReference type="ChEBI" id="CHEBI:137386"/>
        <dbReference type="ChEBI" id="CHEBI:137387"/>
        <dbReference type="EC" id="2.1.1.63"/>
    </reaction>
</comment>
<dbReference type="InterPro" id="IPR036388">
    <property type="entry name" value="WH-like_DNA-bd_sf"/>
</dbReference>
<gene>
    <name evidence="11" type="ORF">OPS25_11330</name>
</gene>
<dbReference type="Pfam" id="PF01035">
    <property type="entry name" value="DNA_binding_1"/>
    <property type="match status" value="1"/>
</dbReference>
<evidence type="ECO:0000313" key="12">
    <source>
        <dbReference type="Proteomes" id="UP001142810"/>
    </source>
</evidence>
<evidence type="ECO:0000259" key="9">
    <source>
        <dbReference type="Pfam" id="PF01035"/>
    </source>
</evidence>
<comment type="subcellular location">
    <subcellularLocation>
        <location evidence="8">Cytoplasm</location>
    </subcellularLocation>
</comment>
<dbReference type="Pfam" id="PF02870">
    <property type="entry name" value="Methyltransf_1N"/>
    <property type="match status" value="1"/>
</dbReference>
<evidence type="ECO:0000256" key="5">
    <source>
        <dbReference type="ARBA" id="ARBA00022763"/>
    </source>
</evidence>
<evidence type="ECO:0000256" key="7">
    <source>
        <dbReference type="ARBA" id="ARBA00049348"/>
    </source>
</evidence>
<dbReference type="PANTHER" id="PTHR10815:SF5">
    <property type="entry name" value="METHYLATED-DNA--PROTEIN-CYSTEINE METHYLTRANSFERASE"/>
    <property type="match status" value="1"/>
</dbReference>
<dbReference type="CDD" id="cd06445">
    <property type="entry name" value="ATase"/>
    <property type="match status" value="1"/>
</dbReference>
<comment type="caution">
    <text evidence="11">The sequence shown here is derived from an EMBL/GenBank/DDBJ whole genome shotgun (WGS) entry which is preliminary data.</text>
</comment>
<accession>A0ABT3P8I1</accession>
<evidence type="ECO:0000256" key="6">
    <source>
        <dbReference type="ARBA" id="ARBA00023204"/>
    </source>
</evidence>
<protein>
    <recommendedName>
        <fullName evidence="8">Methylated-DNA--protein-cysteine methyltransferase</fullName>
        <ecNumber evidence="8">2.1.1.63</ecNumber>
    </recommendedName>
    <alternativeName>
        <fullName evidence="8">6-O-methylguanine-DNA methyltransferase</fullName>
        <shortName evidence="8">MGMT</shortName>
    </alternativeName>
    <alternativeName>
        <fullName evidence="8">O-6-methylguanine-DNA-alkyltransferase</fullName>
    </alternativeName>
</protein>
<reference evidence="11" key="1">
    <citation type="submission" date="2022-11" db="EMBL/GenBank/DDBJ databases">
        <title>Alteromonas sp. nov., isolated from sea water of the Qingdao.</title>
        <authorList>
            <person name="Wang Q."/>
        </authorList>
    </citation>
    <scope>NUCLEOTIDE SEQUENCE</scope>
    <source>
        <strain evidence="11">ASW11-7</strain>
    </source>
</reference>
<dbReference type="Gene3D" id="3.30.160.70">
    <property type="entry name" value="Methylated DNA-protein cysteine methyltransferase domain"/>
    <property type="match status" value="1"/>
</dbReference>
<evidence type="ECO:0000256" key="4">
    <source>
        <dbReference type="ARBA" id="ARBA00022679"/>
    </source>
</evidence>
<dbReference type="InterPro" id="IPR014048">
    <property type="entry name" value="MethylDNA_cys_MeTrfase_DNA-bd"/>
</dbReference>
<name>A0ABT3P8I1_9ALTE</name>
<dbReference type="EMBL" id="JAPFRD010000011">
    <property type="protein sequence ID" value="MCW8109088.1"/>
    <property type="molecule type" value="Genomic_DNA"/>
</dbReference>